<evidence type="ECO:0000313" key="2">
    <source>
        <dbReference type="Proteomes" id="UP000770717"/>
    </source>
</evidence>
<evidence type="ECO:0000313" key="1">
    <source>
        <dbReference type="EMBL" id="KAG9474457.1"/>
    </source>
</evidence>
<comment type="caution">
    <text evidence="1">The sequence shown here is derived from an EMBL/GenBank/DDBJ whole genome shotgun (WGS) entry which is preliminary data.</text>
</comment>
<dbReference type="Proteomes" id="UP000770717">
    <property type="component" value="Unassembled WGS sequence"/>
</dbReference>
<dbReference type="AlphaFoldDB" id="A0A8J6K014"/>
<proteinExistence type="predicted"/>
<sequence length="80" mass="9065">MSSAEPWEVLCWEHGQTTKTCNMNTFLISRTYKENISCHTSQPSYFFVGLFHEIDLTGGGTYVNRPEIWTSLSGFVIVAV</sequence>
<keyword evidence="2" id="KW-1185">Reference proteome</keyword>
<accession>A0A8J6K014</accession>
<gene>
    <name evidence="1" type="ORF">GDO78_004650</name>
</gene>
<dbReference type="EMBL" id="WNTK01000013">
    <property type="protein sequence ID" value="KAG9474457.1"/>
    <property type="molecule type" value="Genomic_DNA"/>
</dbReference>
<protein>
    <submittedName>
        <fullName evidence="1">Uncharacterized protein</fullName>
    </submittedName>
</protein>
<name>A0A8J6K014_ELECQ</name>
<organism evidence="1 2">
    <name type="scientific">Eleutherodactylus coqui</name>
    <name type="common">Puerto Rican coqui</name>
    <dbReference type="NCBI Taxonomy" id="57060"/>
    <lineage>
        <taxon>Eukaryota</taxon>
        <taxon>Metazoa</taxon>
        <taxon>Chordata</taxon>
        <taxon>Craniata</taxon>
        <taxon>Vertebrata</taxon>
        <taxon>Euteleostomi</taxon>
        <taxon>Amphibia</taxon>
        <taxon>Batrachia</taxon>
        <taxon>Anura</taxon>
        <taxon>Neobatrachia</taxon>
        <taxon>Hyloidea</taxon>
        <taxon>Eleutherodactylidae</taxon>
        <taxon>Eleutherodactylinae</taxon>
        <taxon>Eleutherodactylus</taxon>
        <taxon>Eleutherodactylus</taxon>
    </lineage>
</organism>
<reference evidence="1" key="1">
    <citation type="thesis" date="2020" institute="ProQuest LLC" country="789 East Eisenhower Parkway, Ann Arbor, MI, USA">
        <title>Comparative Genomics and Chromosome Evolution.</title>
        <authorList>
            <person name="Mudd A.B."/>
        </authorList>
    </citation>
    <scope>NUCLEOTIDE SEQUENCE</scope>
    <source>
        <strain evidence="1">HN-11 Male</strain>
        <tissue evidence="1">Kidney and liver</tissue>
    </source>
</reference>